<evidence type="ECO:0008006" key="4">
    <source>
        <dbReference type="Google" id="ProtNLM"/>
    </source>
</evidence>
<dbReference type="RefSeq" id="WP_148594155.1">
    <property type="nucleotide sequence ID" value="NZ_CP042997.1"/>
</dbReference>
<feature type="transmembrane region" description="Helical" evidence="1">
    <location>
        <begin position="96"/>
        <end position="113"/>
    </location>
</feature>
<keyword evidence="3" id="KW-1185">Reference proteome</keyword>
<dbReference type="EMBL" id="CP042997">
    <property type="protein sequence ID" value="QEH34198.1"/>
    <property type="molecule type" value="Genomic_DNA"/>
</dbReference>
<proteinExistence type="predicted"/>
<dbReference type="KEGG" id="agv:OJF2_27330"/>
<reference evidence="2 3" key="1">
    <citation type="submission" date="2019-08" db="EMBL/GenBank/DDBJ databases">
        <title>Deep-cultivation of Planctomycetes and their phenomic and genomic characterization uncovers novel biology.</title>
        <authorList>
            <person name="Wiegand S."/>
            <person name="Jogler M."/>
            <person name="Boedeker C."/>
            <person name="Pinto D."/>
            <person name="Vollmers J."/>
            <person name="Rivas-Marin E."/>
            <person name="Kohn T."/>
            <person name="Peeters S.H."/>
            <person name="Heuer A."/>
            <person name="Rast P."/>
            <person name="Oberbeckmann S."/>
            <person name="Bunk B."/>
            <person name="Jeske O."/>
            <person name="Meyerdierks A."/>
            <person name="Storesund J.E."/>
            <person name="Kallscheuer N."/>
            <person name="Luecker S."/>
            <person name="Lage O.M."/>
            <person name="Pohl T."/>
            <person name="Merkel B.J."/>
            <person name="Hornburger P."/>
            <person name="Mueller R.-W."/>
            <person name="Bruemmer F."/>
            <person name="Labrenz M."/>
            <person name="Spormann A.M."/>
            <person name="Op den Camp H."/>
            <person name="Overmann J."/>
            <person name="Amann R."/>
            <person name="Jetten M.S.M."/>
            <person name="Mascher T."/>
            <person name="Medema M.H."/>
            <person name="Devos D.P."/>
            <person name="Kaster A.-K."/>
            <person name="Ovreas L."/>
            <person name="Rohde M."/>
            <person name="Galperin M.Y."/>
            <person name="Jogler C."/>
        </authorList>
    </citation>
    <scope>NUCLEOTIDE SEQUENCE [LARGE SCALE GENOMIC DNA]</scope>
    <source>
        <strain evidence="2 3">OJF2</strain>
    </source>
</reference>
<keyword evidence="1" id="KW-1133">Transmembrane helix</keyword>
<keyword evidence="1" id="KW-0472">Membrane</keyword>
<keyword evidence="1" id="KW-0812">Transmembrane</keyword>
<organism evidence="2 3">
    <name type="scientific">Aquisphaera giovannonii</name>
    <dbReference type="NCBI Taxonomy" id="406548"/>
    <lineage>
        <taxon>Bacteria</taxon>
        <taxon>Pseudomonadati</taxon>
        <taxon>Planctomycetota</taxon>
        <taxon>Planctomycetia</taxon>
        <taxon>Isosphaerales</taxon>
        <taxon>Isosphaeraceae</taxon>
        <taxon>Aquisphaera</taxon>
    </lineage>
</organism>
<dbReference type="Proteomes" id="UP000324233">
    <property type="component" value="Chromosome"/>
</dbReference>
<feature type="transmembrane region" description="Helical" evidence="1">
    <location>
        <begin position="133"/>
        <end position="152"/>
    </location>
</feature>
<dbReference type="OrthoDB" id="9816182at2"/>
<evidence type="ECO:0000313" key="2">
    <source>
        <dbReference type="EMBL" id="QEH34198.1"/>
    </source>
</evidence>
<name>A0A5B9W115_9BACT</name>
<accession>A0A5B9W115</accession>
<evidence type="ECO:0000256" key="1">
    <source>
        <dbReference type="SAM" id="Phobius"/>
    </source>
</evidence>
<dbReference type="InterPro" id="IPR021215">
    <property type="entry name" value="DUF2752"/>
</dbReference>
<evidence type="ECO:0000313" key="3">
    <source>
        <dbReference type="Proteomes" id="UP000324233"/>
    </source>
</evidence>
<dbReference type="AlphaFoldDB" id="A0A5B9W115"/>
<protein>
    <recommendedName>
        <fullName evidence="4">DUF2752 domain-containing protein</fullName>
    </recommendedName>
</protein>
<feature type="transmembrane region" description="Helical" evidence="1">
    <location>
        <begin position="27"/>
        <end position="44"/>
    </location>
</feature>
<sequence>MDDGDEVADDLDEVAATRVAARRHREVLVVAAIALALAFALDVGDDDRVTPRGCPGIPLPPTCMSRSLFGVDCPGCGLTRSVIRASRGDWSGSWRTHHLGILFLVVLLIQVPYRLAALRRPARPIVPPRWQDAMSYALIALLIGNWLIGLAARGPGPGLP</sequence>
<dbReference type="Pfam" id="PF10825">
    <property type="entry name" value="DUF2752"/>
    <property type="match status" value="1"/>
</dbReference>
<gene>
    <name evidence="2" type="ORF">OJF2_27330</name>
</gene>